<feature type="domain" description="MYND-type" evidence="6">
    <location>
        <begin position="15"/>
        <end position="52"/>
    </location>
</feature>
<dbReference type="InterPro" id="IPR002893">
    <property type="entry name" value="Znf_MYND"/>
</dbReference>
<keyword evidence="4" id="KW-0847">Vitamin C</keyword>
<dbReference type="SUPFAM" id="SSF144232">
    <property type="entry name" value="HIT/MYND zinc finger-like"/>
    <property type="match status" value="1"/>
</dbReference>
<dbReference type="Gene3D" id="6.10.140.2220">
    <property type="match status" value="1"/>
</dbReference>
<comment type="caution">
    <text evidence="7">The sequence shown here is derived from an EMBL/GenBank/DDBJ whole genome shotgun (WGS) entry which is preliminary data.</text>
</comment>
<keyword evidence="2 5" id="KW-0863">Zinc-finger</keyword>
<dbReference type="GO" id="GO:0031418">
    <property type="term" value="F:L-ascorbic acid binding"/>
    <property type="evidence" value="ECO:0007669"/>
    <property type="project" value="UniProtKB-KW"/>
</dbReference>
<dbReference type="GO" id="GO:0071456">
    <property type="term" value="P:cellular response to hypoxia"/>
    <property type="evidence" value="ECO:0007669"/>
    <property type="project" value="TreeGrafter"/>
</dbReference>
<accession>A0AAV8ZIA5</accession>
<dbReference type="GO" id="GO:0008270">
    <property type="term" value="F:zinc ion binding"/>
    <property type="evidence" value="ECO:0007669"/>
    <property type="project" value="UniProtKB-KW"/>
</dbReference>
<dbReference type="GO" id="GO:0008198">
    <property type="term" value="F:ferrous iron binding"/>
    <property type="evidence" value="ECO:0007669"/>
    <property type="project" value="TreeGrafter"/>
</dbReference>
<proteinExistence type="predicted"/>
<gene>
    <name evidence="7" type="ORF">NQ314_005350</name>
</gene>
<evidence type="ECO:0000313" key="8">
    <source>
        <dbReference type="Proteomes" id="UP001162156"/>
    </source>
</evidence>
<dbReference type="AlphaFoldDB" id="A0AAV8ZIA5"/>
<keyword evidence="8" id="KW-1185">Reference proteome</keyword>
<evidence type="ECO:0000256" key="2">
    <source>
        <dbReference type="ARBA" id="ARBA00022771"/>
    </source>
</evidence>
<keyword evidence="3" id="KW-0862">Zinc</keyword>
<organism evidence="7 8">
    <name type="scientific">Rhamnusium bicolor</name>
    <dbReference type="NCBI Taxonomy" id="1586634"/>
    <lineage>
        <taxon>Eukaryota</taxon>
        <taxon>Metazoa</taxon>
        <taxon>Ecdysozoa</taxon>
        <taxon>Arthropoda</taxon>
        <taxon>Hexapoda</taxon>
        <taxon>Insecta</taxon>
        <taxon>Pterygota</taxon>
        <taxon>Neoptera</taxon>
        <taxon>Endopterygota</taxon>
        <taxon>Coleoptera</taxon>
        <taxon>Polyphaga</taxon>
        <taxon>Cucujiformia</taxon>
        <taxon>Chrysomeloidea</taxon>
        <taxon>Cerambycidae</taxon>
        <taxon>Lepturinae</taxon>
        <taxon>Rhagiini</taxon>
        <taxon>Rhamnusium</taxon>
    </lineage>
</organism>
<dbReference type="PANTHER" id="PTHR12907">
    <property type="entry name" value="EGL NINE HOMOLOG-RELATED"/>
    <property type="match status" value="1"/>
</dbReference>
<evidence type="ECO:0000256" key="3">
    <source>
        <dbReference type="ARBA" id="ARBA00022833"/>
    </source>
</evidence>
<dbReference type="Pfam" id="PF01753">
    <property type="entry name" value="zf-MYND"/>
    <property type="match status" value="1"/>
</dbReference>
<dbReference type="InterPro" id="IPR051559">
    <property type="entry name" value="HIF_prolyl_hydroxylases"/>
</dbReference>
<dbReference type="Proteomes" id="UP001162156">
    <property type="component" value="Unassembled WGS sequence"/>
</dbReference>
<evidence type="ECO:0000256" key="5">
    <source>
        <dbReference type="PROSITE-ProRule" id="PRU00134"/>
    </source>
</evidence>
<evidence type="ECO:0000313" key="7">
    <source>
        <dbReference type="EMBL" id="KAJ8963835.1"/>
    </source>
</evidence>
<protein>
    <recommendedName>
        <fullName evidence="6">MYND-type domain-containing protein</fullName>
    </recommendedName>
</protein>
<dbReference type="PROSITE" id="PS50865">
    <property type="entry name" value="ZF_MYND_2"/>
    <property type="match status" value="1"/>
</dbReference>
<dbReference type="Gene3D" id="2.60.120.620">
    <property type="entry name" value="q2cbj1_9rhob like domain"/>
    <property type="match status" value="1"/>
</dbReference>
<keyword evidence="1" id="KW-0479">Metal-binding</keyword>
<evidence type="ECO:0000256" key="4">
    <source>
        <dbReference type="ARBA" id="ARBA00022896"/>
    </source>
</evidence>
<dbReference type="PROSITE" id="PS01360">
    <property type="entry name" value="ZF_MYND_1"/>
    <property type="match status" value="1"/>
</dbReference>
<dbReference type="PANTHER" id="PTHR12907:SF26">
    <property type="entry name" value="HIF PROLYL HYDROXYLASE, ISOFORM C"/>
    <property type="match status" value="1"/>
</dbReference>
<dbReference type="GO" id="GO:0031543">
    <property type="term" value="F:peptidyl-proline dioxygenase activity"/>
    <property type="evidence" value="ECO:0007669"/>
    <property type="project" value="TreeGrafter"/>
</dbReference>
<sequence>MSSLEAAGAATNAICSVCGISENLLRCARCKVTLYCSKDHQKQDWKKHKVTCTKFQNVESVENKYGHIVNDQITSAIPSEGSSEDEILNSLGEHLSPSNNNFSDEKSSTEKALRSVSFAMPISGENIVEPQKKSIKDFPEISLNAEMCRNVIQDLSDYGLCVLDNFLGAERGQTVFSEVLEMEAQGVFRDGQLVSSKGNQEDLKTIRGDQICWIHGKEPNCPNIGYLVSQVDAVITRANRMANNGKLGQYHINGRTKRNIQKAPYVYFS</sequence>
<evidence type="ECO:0000256" key="1">
    <source>
        <dbReference type="ARBA" id="ARBA00022723"/>
    </source>
</evidence>
<dbReference type="EMBL" id="JANEYF010001480">
    <property type="protein sequence ID" value="KAJ8963835.1"/>
    <property type="molecule type" value="Genomic_DNA"/>
</dbReference>
<name>A0AAV8ZIA5_9CUCU</name>
<reference evidence="7" key="1">
    <citation type="journal article" date="2023" name="Insect Mol. Biol.">
        <title>Genome sequencing provides insights into the evolution of gene families encoding plant cell wall-degrading enzymes in longhorned beetles.</title>
        <authorList>
            <person name="Shin N.R."/>
            <person name="Okamura Y."/>
            <person name="Kirsch R."/>
            <person name="Pauchet Y."/>
        </authorList>
    </citation>
    <scope>NUCLEOTIDE SEQUENCE</scope>
    <source>
        <strain evidence="7">RBIC_L_NR</strain>
    </source>
</reference>
<evidence type="ECO:0000259" key="6">
    <source>
        <dbReference type="PROSITE" id="PS50865"/>
    </source>
</evidence>